<evidence type="ECO:0000256" key="2">
    <source>
        <dbReference type="PIRSR" id="PIRSR000137-2"/>
    </source>
</evidence>
<dbReference type="InterPro" id="IPR007867">
    <property type="entry name" value="GMC_OxRtase_C"/>
</dbReference>
<comment type="caution">
    <text evidence="6">The sequence shown here is derived from an EMBL/GenBank/DDBJ whole genome shotgun (WGS) entry which is preliminary data.</text>
</comment>
<feature type="domain" description="Glucose-methanol-choline oxidoreductase N-terminal" evidence="4">
    <location>
        <begin position="84"/>
        <end position="378"/>
    </location>
</feature>
<sequence>MGSSLKLSSLLLCVAVAASTTDAASASVSPFQLVEDYVNDFRDDLQGMRSWASHQGSHREDLFHEDVHHEKYDPSHAIPDHQEYDFIIVGSGASGSAIANRLSEVPEFKVLLLEAGEEETTITQVPAMQPYLRSSHYTWEHITVLQNHSCLAMEHQQCHLGKGKALGGDTATNDMLYIRGHPKDYDIWADTGLIGWCWESVKPYFKLMEDAFAEDLDRKEHHYGGPIHLENFQHSTPITSYFLQAANELGIKKIDYNGKERLGLGIPQVTTKFGKRNSASQCYLAGAFRRKNLTIKPLSRVLKVLISTHTKEATGVLYLHEGHTYVAKAHKEVILSAGAINTAHLLMLSGIGPKDELEHLHIPVLADLMVGHNFKDHLSFIGLNFVIQPSHGHHVELPPKESNSDHMLFHDHEHHELHHDKTMTHDNIKQPEQGHHDKIHYDNTNGDIPSLYQRYGILEGHRECDRENDIVEYLKNRKGPLTTTGLELVGFLKTEHSRDKTDYPDVGILVTRNLYNKGYEQLHHLHITKPVYDAVWHPLEGKEGFTVEVVLLHPKSKGYLHLQDADPLHPPLINPEYLTDEDDEDVETILAGIHKVLKLAQTEHFKKLGAVLAHNKVPGCEGHEHDDHYWRCAIRHLSVSARQVSGTARMGVETDKYAVVDKSLNVNGVHNLRVADASVIPVTISGNLMAAEYMIGEHAADIITKDWLK</sequence>
<comment type="cofactor">
    <cofactor evidence="2">
        <name>FAD</name>
        <dbReference type="ChEBI" id="CHEBI:57692"/>
    </cofactor>
</comment>
<dbReference type="Proteomes" id="UP001162162">
    <property type="component" value="Unassembled WGS sequence"/>
</dbReference>
<protein>
    <recommendedName>
        <fullName evidence="8">Glucose-methanol-choline oxidoreductase N-terminal domain-containing protein</fullName>
    </recommendedName>
</protein>
<dbReference type="EMBL" id="JAPWTK010000017">
    <property type="protein sequence ID" value="KAJ8958502.1"/>
    <property type="molecule type" value="Genomic_DNA"/>
</dbReference>
<dbReference type="AlphaFoldDB" id="A0AAV8Z4R4"/>
<keyword evidence="2" id="KW-0285">Flavoprotein</keyword>
<name>A0AAV8Z4R4_9CUCU</name>
<comment type="similarity">
    <text evidence="1">Belongs to the GMC oxidoreductase family.</text>
</comment>
<dbReference type="Pfam" id="PF00732">
    <property type="entry name" value="GMC_oxred_N"/>
    <property type="match status" value="1"/>
</dbReference>
<dbReference type="SUPFAM" id="SSF51905">
    <property type="entry name" value="FAD/NAD(P)-binding domain"/>
    <property type="match status" value="1"/>
</dbReference>
<evidence type="ECO:0000313" key="7">
    <source>
        <dbReference type="Proteomes" id="UP001162162"/>
    </source>
</evidence>
<dbReference type="InterPro" id="IPR000172">
    <property type="entry name" value="GMC_OxRdtase_N"/>
</dbReference>
<gene>
    <name evidence="6" type="ORF">NQ318_002296</name>
</gene>
<dbReference type="GO" id="GO:0016614">
    <property type="term" value="F:oxidoreductase activity, acting on CH-OH group of donors"/>
    <property type="evidence" value="ECO:0007669"/>
    <property type="project" value="InterPro"/>
</dbReference>
<dbReference type="PIRSF" id="PIRSF000137">
    <property type="entry name" value="Alcohol_oxidase"/>
    <property type="match status" value="1"/>
</dbReference>
<dbReference type="SUPFAM" id="SSF54373">
    <property type="entry name" value="FAD-linked reductases, C-terminal domain"/>
    <property type="match status" value="1"/>
</dbReference>
<dbReference type="PANTHER" id="PTHR11552">
    <property type="entry name" value="GLUCOSE-METHANOL-CHOLINE GMC OXIDOREDUCTASE"/>
    <property type="match status" value="1"/>
</dbReference>
<keyword evidence="2" id="KW-0274">FAD</keyword>
<organism evidence="6 7">
    <name type="scientific">Aromia moschata</name>
    <dbReference type="NCBI Taxonomy" id="1265417"/>
    <lineage>
        <taxon>Eukaryota</taxon>
        <taxon>Metazoa</taxon>
        <taxon>Ecdysozoa</taxon>
        <taxon>Arthropoda</taxon>
        <taxon>Hexapoda</taxon>
        <taxon>Insecta</taxon>
        <taxon>Pterygota</taxon>
        <taxon>Neoptera</taxon>
        <taxon>Endopterygota</taxon>
        <taxon>Coleoptera</taxon>
        <taxon>Polyphaga</taxon>
        <taxon>Cucujiformia</taxon>
        <taxon>Chrysomeloidea</taxon>
        <taxon>Cerambycidae</taxon>
        <taxon>Cerambycinae</taxon>
        <taxon>Callichromatini</taxon>
        <taxon>Aromia</taxon>
    </lineage>
</organism>
<dbReference type="Pfam" id="PF05199">
    <property type="entry name" value="GMC_oxred_C"/>
    <property type="match status" value="1"/>
</dbReference>
<dbReference type="InterPro" id="IPR036188">
    <property type="entry name" value="FAD/NAD-bd_sf"/>
</dbReference>
<accession>A0AAV8Z4R4</accession>
<keyword evidence="3" id="KW-0732">Signal</keyword>
<dbReference type="InterPro" id="IPR012132">
    <property type="entry name" value="GMC_OxRdtase"/>
</dbReference>
<proteinExistence type="inferred from homology"/>
<dbReference type="PANTHER" id="PTHR11552:SF158">
    <property type="entry name" value="GH23626P-RELATED"/>
    <property type="match status" value="1"/>
</dbReference>
<feature type="signal peptide" evidence="3">
    <location>
        <begin position="1"/>
        <end position="26"/>
    </location>
</feature>
<evidence type="ECO:0000256" key="1">
    <source>
        <dbReference type="ARBA" id="ARBA00010790"/>
    </source>
</evidence>
<evidence type="ECO:0000313" key="6">
    <source>
        <dbReference type="EMBL" id="KAJ8958502.1"/>
    </source>
</evidence>
<evidence type="ECO:0000259" key="5">
    <source>
        <dbReference type="Pfam" id="PF05199"/>
    </source>
</evidence>
<feature type="domain" description="Glucose-methanol-choline oxidoreductase C-terminal" evidence="5">
    <location>
        <begin position="554"/>
        <end position="696"/>
    </location>
</feature>
<dbReference type="GO" id="GO:0050660">
    <property type="term" value="F:flavin adenine dinucleotide binding"/>
    <property type="evidence" value="ECO:0007669"/>
    <property type="project" value="InterPro"/>
</dbReference>
<evidence type="ECO:0000256" key="3">
    <source>
        <dbReference type="SAM" id="SignalP"/>
    </source>
</evidence>
<feature type="chain" id="PRO_5043989907" description="Glucose-methanol-choline oxidoreductase N-terminal domain-containing protein" evidence="3">
    <location>
        <begin position="27"/>
        <end position="709"/>
    </location>
</feature>
<dbReference type="Gene3D" id="3.50.50.60">
    <property type="entry name" value="FAD/NAD(P)-binding domain"/>
    <property type="match status" value="3"/>
</dbReference>
<dbReference type="Gene3D" id="3.30.560.10">
    <property type="entry name" value="Glucose Oxidase, domain 3"/>
    <property type="match status" value="1"/>
</dbReference>
<evidence type="ECO:0008006" key="8">
    <source>
        <dbReference type="Google" id="ProtNLM"/>
    </source>
</evidence>
<keyword evidence="7" id="KW-1185">Reference proteome</keyword>
<feature type="binding site" evidence="2">
    <location>
        <position position="301"/>
    </location>
    <ligand>
        <name>FAD</name>
        <dbReference type="ChEBI" id="CHEBI:57692"/>
    </ligand>
</feature>
<evidence type="ECO:0000259" key="4">
    <source>
        <dbReference type="Pfam" id="PF00732"/>
    </source>
</evidence>
<reference evidence="6" key="1">
    <citation type="journal article" date="2023" name="Insect Mol. Biol.">
        <title>Genome sequencing provides insights into the evolution of gene families encoding plant cell wall-degrading enzymes in longhorned beetles.</title>
        <authorList>
            <person name="Shin N.R."/>
            <person name="Okamura Y."/>
            <person name="Kirsch R."/>
            <person name="Pauchet Y."/>
        </authorList>
    </citation>
    <scope>NUCLEOTIDE SEQUENCE</scope>
    <source>
        <strain evidence="6">AMC_N1</strain>
    </source>
</reference>